<accession>A0A9N7UQ45</accession>
<dbReference type="EMBL" id="CADEAL010001713">
    <property type="protein sequence ID" value="CAB1434924.1"/>
    <property type="molecule type" value="Genomic_DNA"/>
</dbReference>
<protein>
    <submittedName>
        <fullName evidence="2">Uncharacterized protein</fullName>
    </submittedName>
</protein>
<sequence length="261" mass="29280">MHHMLDLHLLISMKTRLDIHTHSCTTKIHTVPQCSQPPRKKRPECSPHFLPHIPPSLARCIAFTSDKEAGEISQNYLYHSSSGRKIPLVCAPHEARLGKATDCHSCKLSHSKAHDPNITNPTDAALQAQQRLNIKNAEQGSKRITCVRPKHCHMKEIEVTHHKLDHQLSVTNQHDRPPQVSPTLLPLLKTSHHSLLQPPQHPAEHAAQQQPPPSRPLYIVPSSFSPDPLLLCSLCHHPAPLPLLRPPRPAIPRFVLINLIL</sequence>
<organism evidence="2 3">
    <name type="scientific">Pleuronectes platessa</name>
    <name type="common">European plaice</name>
    <dbReference type="NCBI Taxonomy" id="8262"/>
    <lineage>
        <taxon>Eukaryota</taxon>
        <taxon>Metazoa</taxon>
        <taxon>Chordata</taxon>
        <taxon>Craniata</taxon>
        <taxon>Vertebrata</taxon>
        <taxon>Euteleostomi</taxon>
        <taxon>Actinopterygii</taxon>
        <taxon>Neopterygii</taxon>
        <taxon>Teleostei</taxon>
        <taxon>Neoteleostei</taxon>
        <taxon>Acanthomorphata</taxon>
        <taxon>Carangaria</taxon>
        <taxon>Pleuronectiformes</taxon>
        <taxon>Pleuronectoidei</taxon>
        <taxon>Pleuronectidae</taxon>
        <taxon>Pleuronectes</taxon>
    </lineage>
</organism>
<gene>
    <name evidence="2" type="ORF">PLEPLA_LOCUS23026</name>
</gene>
<reference evidence="2" key="1">
    <citation type="submission" date="2020-03" db="EMBL/GenBank/DDBJ databases">
        <authorList>
            <person name="Weist P."/>
        </authorList>
    </citation>
    <scope>NUCLEOTIDE SEQUENCE</scope>
</reference>
<keyword evidence="3" id="KW-1185">Reference proteome</keyword>
<dbReference type="Proteomes" id="UP001153269">
    <property type="component" value="Unassembled WGS sequence"/>
</dbReference>
<evidence type="ECO:0000313" key="3">
    <source>
        <dbReference type="Proteomes" id="UP001153269"/>
    </source>
</evidence>
<feature type="region of interest" description="Disordered" evidence="1">
    <location>
        <begin position="194"/>
        <end position="219"/>
    </location>
</feature>
<name>A0A9N7UQ45_PLEPL</name>
<evidence type="ECO:0000313" key="2">
    <source>
        <dbReference type="EMBL" id="CAB1434924.1"/>
    </source>
</evidence>
<dbReference type="AlphaFoldDB" id="A0A9N7UQ45"/>
<evidence type="ECO:0000256" key="1">
    <source>
        <dbReference type="SAM" id="MobiDB-lite"/>
    </source>
</evidence>
<proteinExistence type="predicted"/>
<comment type="caution">
    <text evidence="2">The sequence shown here is derived from an EMBL/GenBank/DDBJ whole genome shotgun (WGS) entry which is preliminary data.</text>
</comment>